<keyword evidence="3" id="KW-1185">Reference proteome</keyword>
<accession>A0A2P6SHP9</accession>
<gene>
    <name evidence="2" type="ORF">RchiOBHm_Chr1g0356521</name>
</gene>
<dbReference type="EMBL" id="PDCK01000039">
    <property type="protein sequence ID" value="PRQ58188.1"/>
    <property type="molecule type" value="Genomic_DNA"/>
</dbReference>
<reference evidence="2 3" key="1">
    <citation type="journal article" date="2018" name="Nat. Genet.">
        <title>The Rosa genome provides new insights in the design of modern roses.</title>
        <authorList>
            <person name="Bendahmane M."/>
        </authorList>
    </citation>
    <scope>NUCLEOTIDE SEQUENCE [LARGE SCALE GENOMIC DNA]</scope>
    <source>
        <strain evidence="3">cv. Old Blush</strain>
    </source>
</reference>
<evidence type="ECO:0000256" key="1">
    <source>
        <dbReference type="SAM" id="SignalP"/>
    </source>
</evidence>
<protein>
    <submittedName>
        <fullName evidence="2">Uncharacterized protein</fullName>
    </submittedName>
</protein>
<sequence>MFMKLLMLGLLFESCGIDEALWWNSEKNIENGLEVGGSVLEEDMNMGGWFREKRG</sequence>
<proteinExistence type="predicted"/>
<organism evidence="2 3">
    <name type="scientific">Rosa chinensis</name>
    <name type="common">China rose</name>
    <dbReference type="NCBI Taxonomy" id="74649"/>
    <lineage>
        <taxon>Eukaryota</taxon>
        <taxon>Viridiplantae</taxon>
        <taxon>Streptophyta</taxon>
        <taxon>Embryophyta</taxon>
        <taxon>Tracheophyta</taxon>
        <taxon>Spermatophyta</taxon>
        <taxon>Magnoliopsida</taxon>
        <taxon>eudicotyledons</taxon>
        <taxon>Gunneridae</taxon>
        <taxon>Pentapetalae</taxon>
        <taxon>rosids</taxon>
        <taxon>fabids</taxon>
        <taxon>Rosales</taxon>
        <taxon>Rosaceae</taxon>
        <taxon>Rosoideae</taxon>
        <taxon>Rosoideae incertae sedis</taxon>
        <taxon>Rosa</taxon>
    </lineage>
</organism>
<dbReference type="Gramene" id="PRQ58188">
    <property type="protein sequence ID" value="PRQ58188"/>
    <property type="gene ID" value="RchiOBHm_Chr1g0356521"/>
</dbReference>
<dbReference type="Proteomes" id="UP000238479">
    <property type="component" value="Chromosome 1"/>
</dbReference>
<feature type="chain" id="PRO_5015126019" evidence="1">
    <location>
        <begin position="18"/>
        <end position="55"/>
    </location>
</feature>
<comment type="caution">
    <text evidence="2">The sequence shown here is derived from an EMBL/GenBank/DDBJ whole genome shotgun (WGS) entry which is preliminary data.</text>
</comment>
<evidence type="ECO:0000313" key="2">
    <source>
        <dbReference type="EMBL" id="PRQ58188.1"/>
    </source>
</evidence>
<dbReference type="AlphaFoldDB" id="A0A2P6SHP9"/>
<keyword evidence="1" id="KW-0732">Signal</keyword>
<evidence type="ECO:0000313" key="3">
    <source>
        <dbReference type="Proteomes" id="UP000238479"/>
    </source>
</evidence>
<name>A0A2P6SHP9_ROSCH</name>
<feature type="signal peptide" evidence="1">
    <location>
        <begin position="1"/>
        <end position="17"/>
    </location>
</feature>